<keyword evidence="1" id="KW-1133">Transmembrane helix</keyword>
<keyword evidence="1" id="KW-0472">Membrane</keyword>
<feature type="transmembrane region" description="Helical" evidence="1">
    <location>
        <begin position="151"/>
        <end position="172"/>
    </location>
</feature>
<reference evidence="3 4" key="1">
    <citation type="submission" date="2019-02" db="EMBL/GenBank/DDBJ databases">
        <title>Draft genome sequence of Amycolatopsis sp. 8-3EHSu isolated from roots of Suaeda maritima.</title>
        <authorList>
            <person name="Duangmal K."/>
            <person name="Chantavorakit T."/>
        </authorList>
    </citation>
    <scope>NUCLEOTIDE SEQUENCE [LARGE SCALE GENOMIC DNA]</scope>
    <source>
        <strain evidence="3 4">8-3EHSu</strain>
    </source>
</reference>
<keyword evidence="4" id="KW-1185">Reference proteome</keyword>
<name>A0A4V2ELU4_9PSEU</name>
<dbReference type="AlphaFoldDB" id="A0A4V2ELU4"/>
<dbReference type="EMBL" id="SFCC01000008">
    <property type="protein sequence ID" value="RZQ62775.1"/>
    <property type="molecule type" value="Genomic_DNA"/>
</dbReference>
<comment type="caution">
    <text evidence="3">The sequence shown here is derived from an EMBL/GenBank/DDBJ whole genome shotgun (WGS) entry which is preliminary data.</text>
</comment>
<keyword evidence="2" id="KW-0732">Signal</keyword>
<keyword evidence="1" id="KW-0812">Transmembrane</keyword>
<evidence type="ECO:0000256" key="1">
    <source>
        <dbReference type="SAM" id="Phobius"/>
    </source>
</evidence>
<proteinExistence type="predicted"/>
<gene>
    <name evidence="3" type="ORF">EWH70_17670</name>
</gene>
<dbReference type="RefSeq" id="WP_130476513.1">
    <property type="nucleotide sequence ID" value="NZ_SFCC01000008.1"/>
</dbReference>
<evidence type="ECO:0000313" key="4">
    <source>
        <dbReference type="Proteomes" id="UP000292003"/>
    </source>
</evidence>
<dbReference type="Proteomes" id="UP000292003">
    <property type="component" value="Unassembled WGS sequence"/>
</dbReference>
<protein>
    <recommendedName>
        <fullName evidence="5">LPXTG cell wall anchor domain-containing protein</fullName>
    </recommendedName>
</protein>
<evidence type="ECO:0000313" key="3">
    <source>
        <dbReference type="EMBL" id="RZQ62775.1"/>
    </source>
</evidence>
<feature type="signal peptide" evidence="2">
    <location>
        <begin position="1"/>
        <end position="25"/>
    </location>
</feature>
<dbReference type="OrthoDB" id="3638367at2"/>
<evidence type="ECO:0008006" key="5">
    <source>
        <dbReference type="Google" id="ProtNLM"/>
    </source>
</evidence>
<sequence>MNRKNIVVAALVGGALLLGPGVALAQDAAPGKTGFRVSPVTVSVGDTVTASGRCVSPYNFLVNHPAGFRKVADDSTHHDGWKDVKVTYRVTGEAKPGTHQFMLVCEGKRLPAKVTVKAKAPVTKQAAPKQVAKVPIGAAETGAGPEDPASYTGLLAGAGALAVVGGGVWFAARRREHG</sequence>
<accession>A0A4V2ELU4</accession>
<evidence type="ECO:0000256" key="2">
    <source>
        <dbReference type="SAM" id="SignalP"/>
    </source>
</evidence>
<organism evidence="3 4">
    <name type="scientific">Amycolatopsis suaedae</name>
    <dbReference type="NCBI Taxonomy" id="2510978"/>
    <lineage>
        <taxon>Bacteria</taxon>
        <taxon>Bacillati</taxon>
        <taxon>Actinomycetota</taxon>
        <taxon>Actinomycetes</taxon>
        <taxon>Pseudonocardiales</taxon>
        <taxon>Pseudonocardiaceae</taxon>
        <taxon>Amycolatopsis</taxon>
    </lineage>
</organism>
<feature type="chain" id="PRO_5020385265" description="LPXTG cell wall anchor domain-containing protein" evidence="2">
    <location>
        <begin position="26"/>
        <end position="178"/>
    </location>
</feature>